<keyword evidence="4" id="KW-1185">Reference proteome</keyword>
<dbReference type="EMBL" id="CP026309">
    <property type="protein sequence ID" value="AUV82996.1"/>
    <property type="molecule type" value="Genomic_DNA"/>
</dbReference>
<feature type="compositionally biased region" description="Basic and acidic residues" evidence="1">
    <location>
        <begin position="9"/>
        <end position="42"/>
    </location>
</feature>
<dbReference type="AlphaFoldDB" id="A0A2I8VM43"/>
<feature type="region of interest" description="Disordered" evidence="1">
    <location>
        <begin position="184"/>
        <end position="207"/>
    </location>
</feature>
<accession>A0A2I8VM43</accession>
<dbReference type="Proteomes" id="UP000236584">
    <property type="component" value="Chromosome"/>
</dbReference>
<protein>
    <recommendedName>
        <fullName evidence="2">DUF8135 domain-containing protein</fullName>
    </recommendedName>
</protein>
<organism evidence="3 4">
    <name type="scientific">Salinigranum rubrum</name>
    <dbReference type="NCBI Taxonomy" id="755307"/>
    <lineage>
        <taxon>Archaea</taxon>
        <taxon>Methanobacteriati</taxon>
        <taxon>Methanobacteriota</taxon>
        <taxon>Stenosarchaea group</taxon>
        <taxon>Halobacteria</taxon>
        <taxon>Halobacteriales</taxon>
        <taxon>Haloferacaceae</taxon>
        <taxon>Salinigranum</taxon>
    </lineage>
</organism>
<feature type="region of interest" description="Disordered" evidence="1">
    <location>
        <begin position="1"/>
        <end position="79"/>
    </location>
</feature>
<evidence type="ECO:0000259" key="2">
    <source>
        <dbReference type="Pfam" id="PF26456"/>
    </source>
</evidence>
<proteinExistence type="predicted"/>
<sequence>MTEGAGDPQEPRADEDPLGDLARRVREKRDEQSQSGREREDDTFGALDDAEEGTPDLGDAGDADAGADREGNELFEEMDVSDVDTDAVWESVLDESDDLIGDATPGVDVGQATAADVESTVGDDHIVPKDDYCESCHFFSAPPAAECSYEDAAIVEVVDMEQFRVRNCPVVAGLVDTDGAVFEREEGGDEGDLAEADGGVAEETPSD</sequence>
<evidence type="ECO:0000313" key="3">
    <source>
        <dbReference type="EMBL" id="AUV82996.1"/>
    </source>
</evidence>
<evidence type="ECO:0000313" key="4">
    <source>
        <dbReference type="Proteomes" id="UP000236584"/>
    </source>
</evidence>
<evidence type="ECO:0000256" key="1">
    <source>
        <dbReference type="SAM" id="MobiDB-lite"/>
    </source>
</evidence>
<gene>
    <name evidence="3" type="ORF">C2R22_16210</name>
</gene>
<feature type="compositionally biased region" description="Low complexity" evidence="1">
    <location>
        <begin position="196"/>
        <end position="207"/>
    </location>
</feature>
<dbReference type="Pfam" id="PF26456">
    <property type="entry name" value="DUF8135"/>
    <property type="match status" value="1"/>
</dbReference>
<dbReference type="RefSeq" id="WP_103426685.1">
    <property type="nucleotide sequence ID" value="NZ_CP026309.1"/>
</dbReference>
<dbReference type="InterPro" id="IPR058448">
    <property type="entry name" value="DUF8135"/>
</dbReference>
<reference evidence="3 4" key="1">
    <citation type="submission" date="2018-01" db="EMBL/GenBank/DDBJ databases">
        <title>Complete genome sequence of Salinigranum rubrum GX10T, an extremely halophilic archaeon isolated from a marine solar saltern.</title>
        <authorList>
            <person name="Han S."/>
        </authorList>
    </citation>
    <scope>NUCLEOTIDE SEQUENCE [LARGE SCALE GENOMIC DNA]</scope>
    <source>
        <strain evidence="3 4">GX10</strain>
    </source>
</reference>
<dbReference type="OrthoDB" id="204982at2157"/>
<dbReference type="GeneID" id="35593668"/>
<dbReference type="KEGG" id="srub:C2R22_16210"/>
<feature type="compositionally biased region" description="Acidic residues" evidence="1">
    <location>
        <begin position="186"/>
        <end position="195"/>
    </location>
</feature>
<name>A0A2I8VM43_9EURY</name>
<feature type="compositionally biased region" description="Acidic residues" evidence="1">
    <location>
        <begin position="48"/>
        <end position="62"/>
    </location>
</feature>
<feature type="domain" description="DUF8135" evidence="2">
    <location>
        <begin position="125"/>
        <end position="172"/>
    </location>
</feature>